<keyword evidence="2" id="KW-1185">Reference proteome</keyword>
<dbReference type="Proteomes" id="UP001500403">
    <property type="component" value="Unassembled WGS sequence"/>
</dbReference>
<accession>A0ABN3XAH6</accession>
<name>A0ABN3XAH6_9ACTN</name>
<sequence>MCGEGDQGVEALARRLQLGDLRRRAGTFVKQARQQPTPAAVAEPGTARLRFIASFRENGRFSAAWRTVGN</sequence>
<reference evidence="1 2" key="1">
    <citation type="journal article" date="2019" name="Int. J. Syst. Evol. Microbiol.">
        <title>The Global Catalogue of Microorganisms (GCM) 10K type strain sequencing project: providing services to taxonomists for standard genome sequencing and annotation.</title>
        <authorList>
            <consortium name="The Broad Institute Genomics Platform"/>
            <consortium name="The Broad Institute Genome Sequencing Center for Infectious Disease"/>
            <person name="Wu L."/>
            <person name="Ma J."/>
        </authorList>
    </citation>
    <scope>NUCLEOTIDE SEQUENCE [LARGE SCALE GENOMIC DNA]</scope>
    <source>
        <strain evidence="1 2">JCM 9088</strain>
    </source>
</reference>
<protein>
    <submittedName>
        <fullName evidence="1">Uncharacterized protein</fullName>
    </submittedName>
</protein>
<evidence type="ECO:0000313" key="1">
    <source>
        <dbReference type="EMBL" id="GAA2944698.1"/>
    </source>
</evidence>
<organism evidence="1 2">
    <name type="scientific">Streptomyces enissocaesilis</name>
    <dbReference type="NCBI Taxonomy" id="332589"/>
    <lineage>
        <taxon>Bacteria</taxon>
        <taxon>Bacillati</taxon>
        <taxon>Actinomycetota</taxon>
        <taxon>Actinomycetes</taxon>
        <taxon>Kitasatosporales</taxon>
        <taxon>Streptomycetaceae</taxon>
        <taxon>Streptomyces</taxon>
        <taxon>Streptomyces rochei group</taxon>
    </lineage>
</organism>
<evidence type="ECO:0000313" key="2">
    <source>
        <dbReference type="Proteomes" id="UP001500403"/>
    </source>
</evidence>
<proteinExistence type="predicted"/>
<dbReference type="EMBL" id="BAAAUD010000034">
    <property type="protein sequence ID" value="GAA2944698.1"/>
    <property type="molecule type" value="Genomic_DNA"/>
</dbReference>
<comment type="caution">
    <text evidence="1">The sequence shown here is derived from an EMBL/GenBank/DDBJ whole genome shotgun (WGS) entry which is preliminary data.</text>
</comment>
<gene>
    <name evidence="1" type="ORF">GCM10010446_32460</name>
</gene>